<evidence type="ECO:0000256" key="2">
    <source>
        <dbReference type="SAM" id="MobiDB-lite"/>
    </source>
</evidence>
<sequence length="227" mass="24350">MRILALILVLDVYGFNTVLAGETMESHRFIGERPQGGGSMLLNTRYYDPVLARFISADPSAPLADGVGLNRYTYGFNNPVSLKDPTGLAASGEGGEGDRGRGLSEPSDSDLGEDGSEADGGDADAGFAAAQAINDFLDEAETVLDGLEESLQDLRDQVQQHEQAYEDALEESDRLQEEGKFDEARDALQDAITENIGRMDAMDAARGIMDDIQAIEGVIDDVDGEKL</sequence>
<keyword evidence="1" id="KW-0175">Coiled coil</keyword>
<dbReference type="RefSeq" id="WP_142930098.1">
    <property type="nucleotide sequence ID" value="NZ_ML660116.1"/>
</dbReference>
<feature type="compositionally biased region" description="Acidic residues" evidence="2">
    <location>
        <begin position="107"/>
        <end position="122"/>
    </location>
</feature>
<dbReference type="EMBL" id="VHSG01000041">
    <property type="protein sequence ID" value="TQV66513.1"/>
    <property type="molecule type" value="Genomic_DNA"/>
</dbReference>
<dbReference type="Proteomes" id="UP000319732">
    <property type="component" value="Unassembled WGS sequence"/>
</dbReference>
<dbReference type="AlphaFoldDB" id="A0A545SNF3"/>
<evidence type="ECO:0000256" key="1">
    <source>
        <dbReference type="SAM" id="Coils"/>
    </source>
</evidence>
<protein>
    <submittedName>
        <fullName evidence="3">RHS repeat-associated core domain-containing protein</fullName>
    </submittedName>
</protein>
<name>A0A545SNF3_9GAMM</name>
<keyword evidence="4" id="KW-1185">Reference proteome</keyword>
<feature type="coiled-coil region" evidence="1">
    <location>
        <begin position="137"/>
        <end position="178"/>
    </location>
</feature>
<dbReference type="NCBIfam" id="TIGR03696">
    <property type="entry name" value="Rhs_assc_core"/>
    <property type="match status" value="1"/>
</dbReference>
<reference evidence="3 4" key="1">
    <citation type="submission" date="2019-06" db="EMBL/GenBank/DDBJ databases">
        <title>Whole genome sequence for Cellvibrionaceae sp. R142.</title>
        <authorList>
            <person name="Wang G."/>
        </authorList>
    </citation>
    <scope>NUCLEOTIDE SEQUENCE [LARGE SCALE GENOMIC DNA]</scope>
    <source>
        <strain evidence="3 4">R142</strain>
    </source>
</reference>
<evidence type="ECO:0000313" key="3">
    <source>
        <dbReference type="EMBL" id="TQV66513.1"/>
    </source>
</evidence>
<accession>A0A545SNF3</accession>
<dbReference type="Gene3D" id="2.180.10.10">
    <property type="entry name" value="RHS repeat-associated core"/>
    <property type="match status" value="1"/>
</dbReference>
<comment type="caution">
    <text evidence="3">The sequence shown here is derived from an EMBL/GenBank/DDBJ whole genome shotgun (WGS) entry which is preliminary data.</text>
</comment>
<gene>
    <name evidence="3" type="ORF">FKG94_27155</name>
</gene>
<dbReference type="OrthoDB" id="9815414at2"/>
<evidence type="ECO:0000313" key="4">
    <source>
        <dbReference type="Proteomes" id="UP000319732"/>
    </source>
</evidence>
<dbReference type="InterPro" id="IPR022385">
    <property type="entry name" value="Rhs_assc_core"/>
</dbReference>
<organism evidence="3 4">
    <name type="scientific">Exilibacterium tricleocarpae</name>
    <dbReference type="NCBI Taxonomy" id="2591008"/>
    <lineage>
        <taxon>Bacteria</taxon>
        <taxon>Pseudomonadati</taxon>
        <taxon>Pseudomonadota</taxon>
        <taxon>Gammaproteobacteria</taxon>
        <taxon>Cellvibrionales</taxon>
        <taxon>Cellvibrionaceae</taxon>
        <taxon>Exilibacterium</taxon>
    </lineage>
</organism>
<feature type="region of interest" description="Disordered" evidence="2">
    <location>
        <begin position="83"/>
        <end position="123"/>
    </location>
</feature>
<proteinExistence type="predicted"/>